<sequence length="665" mass="74159">MIHFCVLSRLKQRVLVLSPGMKMAFDPQTQTKIDQAKVFMVGAGGIGCELLKNLLLTGFRDIHLIDLDTIEVSNLNRQFLFRSEHVGKPKAQIAALAAEEMCPEARITWYHESVIQPKFNVKFFGQFNLVLNALDNSAARSHVNRMCLAANVPLVESGSSGYLGNCKVIIKGTTECFDCQPPIGQKTYPGCTIRNTPSEPIHCIVWAKHLFNQLFGEADPDQDVSPDSEDPAADPEAGLLSNGTHQEHWSTVAETNETVIAHLAVQQNGAHQLQNGSNGNEAKKGTSTRAKAVACGYNSIDLFQKLFHQDISYLLSMSKLWEKRRRPEVLDVHSILKQKDEEKVWGSSSTEEHEDKRLWSLKQNVIVFMRAVKALKETMDKIETLVWDKDDENAMDFVTACANLRATCFGITTQSRYDTKQMAGNIIPAVASTNAIVAGLIIFNAVKVLQNRVDECRNLILKTFRDAVPATSPKRRVRITGVSKLLEPVKDCVSCSERVETSLRLNLETTTIKDFQDKILKGYFKMAQPDVSLDDSSGTVIIDSEFELNNKDKPLTACKILDGTRLKCSDFLQEYDITITVNHADDLPEDTLFESSKDANVVLAAMPSQAPDARTTPAQKRKSADDLAEASAEELKRFKRQEKEHLGFGHVNENGFPDQFLEILE</sequence>
<feature type="binding site" evidence="14">
    <location>
        <position position="179"/>
    </location>
    <ligand>
        <name>Zn(2+)</name>
        <dbReference type="ChEBI" id="CHEBI:29105"/>
    </ligand>
</feature>
<evidence type="ECO:0000259" key="18">
    <source>
        <dbReference type="Pfam" id="PF10585"/>
    </source>
</evidence>
<dbReference type="InterPro" id="IPR033127">
    <property type="entry name" value="UBQ-activ_enz_E1_Cys_AS"/>
</dbReference>
<dbReference type="PANTHER" id="PTHR10953">
    <property type="entry name" value="UBIQUITIN-ACTIVATING ENZYME E1"/>
    <property type="match status" value="1"/>
</dbReference>
<feature type="binding site" evidence="14">
    <location>
        <position position="176"/>
    </location>
    <ligand>
        <name>Zn(2+)</name>
        <dbReference type="ChEBI" id="CHEBI:29105"/>
    </ligand>
</feature>
<evidence type="ECO:0000256" key="1">
    <source>
        <dbReference type="ARBA" id="ARBA00004123"/>
    </source>
</evidence>
<dbReference type="Gene3D" id="1.10.10.520">
    <property type="entry name" value="Ubiquitin activating enzymes (Uba3). Chain: B, domain 2"/>
    <property type="match status" value="1"/>
</dbReference>
<feature type="binding site" evidence="14">
    <location>
        <position position="495"/>
    </location>
    <ligand>
        <name>Zn(2+)</name>
        <dbReference type="ChEBI" id="CHEBI:29105"/>
    </ligand>
</feature>
<evidence type="ECO:0000256" key="7">
    <source>
        <dbReference type="ARBA" id="ARBA00022786"/>
    </source>
</evidence>
<evidence type="ECO:0000256" key="2">
    <source>
        <dbReference type="ARBA" id="ARBA00004718"/>
    </source>
</evidence>
<dbReference type="InterPro" id="IPR019572">
    <property type="entry name" value="UBA_E1_SCCH"/>
</dbReference>
<feature type="binding site" evidence="13">
    <location>
        <begin position="74"/>
        <end position="77"/>
    </location>
    <ligand>
        <name>ATP</name>
        <dbReference type="ChEBI" id="CHEBI:30616"/>
    </ligand>
</feature>
<dbReference type="Pfam" id="PF00899">
    <property type="entry name" value="ThiF"/>
    <property type="match status" value="1"/>
</dbReference>
<dbReference type="SUPFAM" id="SSF69572">
    <property type="entry name" value="Activating enzymes of the ubiquitin-like proteins"/>
    <property type="match status" value="1"/>
</dbReference>
<evidence type="ECO:0000259" key="19">
    <source>
        <dbReference type="Pfam" id="PF14732"/>
    </source>
</evidence>
<keyword evidence="8 11" id="KW-0862">Zinc</keyword>
<evidence type="ECO:0000256" key="3">
    <source>
        <dbReference type="ARBA" id="ARBA00005673"/>
    </source>
</evidence>
<dbReference type="Proteomes" id="UP000186922">
    <property type="component" value="Unassembled WGS sequence"/>
</dbReference>
<dbReference type="InterPro" id="IPR023318">
    <property type="entry name" value="Ub_act_enz_dom_a_sf"/>
</dbReference>
<evidence type="ECO:0000256" key="5">
    <source>
        <dbReference type="ARBA" id="ARBA00022723"/>
    </source>
</evidence>
<keyword evidence="10" id="KW-0539">Nucleus</keyword>
<evidence type="ECO:0000256" key="4">
    <source>
        <dbReference type="ARBA" id="ARBA00022679"/>
    </source>
</evidence>
<comment type="caution">
    <text evidence="20">The sequence shown here is derived from an EMBL/GenBank/DDBJ whole genome shotgun (WGS) entry which is preliminary data.</text>
</comment>
<dbReference type="Pfam" id="PF10585">
    <property type="entry name" value="UBA_E1_SCCH"/>
    <property type="match status" value="1"/>
</dbReference>
<dbReference type="GO" id="GO:0031510">
    <property type="term" value="C:SUMO activating enzyme complex"/>
    <property type="evidence" value="ECO:0007669"/>
    <property type="project" value="UniProtKB-UniRule"/>
</dbReference>
<dbReference type="FunFam" id="3.40.50.720:FF:000618">
    <property type="entry name" value="SUMO-activating enzyme subunit 2"/>
    <property type="match status" value="1"/>
</dbReference>
<evidence type="ECO:0000256" key="11">
    <source>
        <dbReference type="PIRNR" id="PIRNR039133"/>
    </source>
</evidence>
<dbReference type="Pfam" id="PF14732">
    <property type="entry name" value="UAE_UbL"/>
    <property type="match status" value="1"/>
</dbReference>
<evidence type="ECO:0000259" key="17">
    <source>
        <dbReference type="Pfam" id="PF00899"/>
    </source>
</evidence>
<dbReference type="OrthoDB" id="10255449at2759"/>
<dbReference type="InterPro" id="IPR000594">
    <property type="entry name" value="ThiF_NAD_FAD-bd"/>
</dbReference>
<dbReference type="InterPro" id="IPR042449">
    <property type="entry name" value="Ub-E1_IAD_1"/>
</dbReference>
<keyword evidence="7 11" id="KW-0833">Ubl conjugation pathway</keyword>
<dbReference type="FunFam" id="3.50.50.80:FF:000002">
    <property type="entry name" value="SUMO-activating enzyme subunit 2"/>
    <property type="match status" value="1"/>
</dbReference>
<evidence type="ECO:0000256" key="6">
    <source>
        <dbReference type="ARBA" id="ARBA00022741"/>
    </source>
</evidence>
<protein>
    <recommendedName>
        <fullName evidence="11">SUMO-activating enzyme subunit</fullName>
    </recommendedName>
</protein>
<gene>
    <name evidence="20" type="primary">RvY_08846-1</name>
    <name evidence="20" type="synonym">RvY_08846.1</name>
    <name evidence="20" type="ORF">RvY_08846</name>
</gene>
<comment type="pathway">
    <text evidence="2 11">Protein modification; protein sumoylation.</text>
</comment>
<dbReference type="GO" id="GO:0005737">
    <property type="term" value="C:cytoplasm"/>
    <property type="evidence" value="ECO:0007669"/>
    <property type="project" value="TreeGrafter"/>
</dbReference>
<feature type="binding site" evidence="13">
    <location>
        <begin position="135"/>
        <end position="140"/>
    </location>
    <ligand>
        <name>ATP</name>
        <dbReference type="ChEBI" id="CHEBI:30616"/>
    </ligand>
</feature>
<evidence type="ECO:0000256" key="14">
    <source>
        <dbReference type="PIRSR" id="PIRSR039133-3"/>
    </source>
</evidence>
<feature type="region of interest" description="Disordered" evidence="16">
    <location>
        <begin position="606"/>
        <end position="626"/>
    </location>
</feature>
<feature type="region of interest" description="Disordered" evidence="16">
    <location>
        <begin position="218"/>
        <end position="242"/>
    </location>
</feature>
<evidence type="ECO:0000256" key="10">
    <source>
        <dbReference type="ARBA" id="ARBA00023242"/>
    </source>
</evidence>
<dbReference type="GO" id="GO:0016740">
    <property type="term" value="F:transferase activity"/>
    <property type="evidence" value="ECO:0007669"/>
    <property type="project" value="UniProtKB-KW"/>
</dbReference>
<dbReference type="GO" id="GO:0046872">
    <property type="term" value="F:metal ion binding"/>
    <property type="evidence" value="ECO:0007669"/>
    <property type="project" value="UniProtKB-KW"/>
</dbReference>
<reference evidence="20 21" key="1">
    <citation type="journal article" date="2016" name="Nat. Commun.">
        <title>Extremotolerant tardigrade genome and improved radiotolerance of human cultured cells by tardigrade-unique protein.</title>
        <authorList>
            <person name="Hashimoto T."/>
            <person name="Horikawa D.D."/>
            <person name="Saito Y."/>
            <person name="Kuwahara H."/>
            <person name="Kozuka-Hata H."/>
            <person name="Shin-I T."/>
            <person name="Minakuchi Y."/>
            <person name="Ohishi K."/>
            <person name="Motoyama A."/>
            <person name="Aizu T."/>
            <person name="Enomoto A."/>
            <person name="Kondo K."/>
            <person name="Tanaka S."/>
            <person name="Hara Y."/>
            <person name="Koshikawa S."/>
            <person name="Sagara H."/>
            <person name="Miura T."/>
            <person name="Yokobori S."/>
            <person name="Miyagawa K."/>
            <person name="Suzuki Y."/>
            <person name="Kubo T."/>
            <person name="Oyama M."/>
            <person name="Kohara Y."/>
            <person name="Fujiyama A."/>
            <person name="Arakawa K."/>
            <person name="Katayama T."/>
            <person name="Toyoda A."/>
            <person name="Kunieda T."/>
        </authorList>
    </citation>
    <scope>NUCLEOTIDE SEQUENCE [LARGE SCALE GENOMIC DNA]</scope>
    <source>
        <strain evidence="20 21">YOKOZUNA-1</strain>
    </source>
</reference>
<evidence type="ECO:0000256" key="12">
    <source>
        <dbReference type="PIRSR" id="PIRSR039133-1"/>
    </source>
</evidence>
<dbReference type="Gene3D" id="3.10.290.20">
    <property type="entry name" value="Ubiquitin-like 2 activating enzyme e1b. Chain: B, domain 3"/>
    <property type="match status" value="1"/>
</dbReference>
<dbReference type="InterPro" id="IPR045886">
    <property type="entry name" value="ThiF/MoeB/HesA"/>
</dbReference>
<dbReference type="PANTHER" id="PTHR10953:SF5">
    <property type="entry name" value="SUMO-ACTIVATING ENZYME SUBUNIT 2"/>
    <property type="match status" value="1"/>
</dbReference>
<comment type="similarity">
    <text evidence="3 11">Belongs to the ubiquitin-activating E1 family.</text>
</comment>
<accession>A0A1D1V796</accession>
<dbReference type="InterPro" id="IPR028077">
    <property type="entry name" value="UAE_UbL_dom"/>
</dbReference>
<feature type="domain" description="Ubiquitin/SUMO-activating enzyme ubiquitin-like" evidence="19">
    <location>
        <begin position="503"/>
        <end position="586"/>
    </location>
</feature>
<organism evidence="20 21">
    <name type="scientific">Ramazzottius varieornatus</name>
    <name type="common">Water bear</name>
    <name type="synonym">Tardigrade</name>
    <dbReference type="NCBI Taxonomy" id="947166"/>
    <lineage>
        <taxon>Eukaryota</taxon>
        <taxon>Metazoa</taxon>
        <taxon>Ecdysozoa</taxon>
        <taxon>Tardigrada</taxon>
        <taxon>Eutardigrada</taxon>
        <taxon>Parachela</taxon>
        <taxon>Hypsibioidea</taxon>
        <taxon>Ramazzottiidae</taxon>
        <taxon>Ramazzottius</taxon>
    </lineage>
</organism>
<evidence type="ECO:0000313" key="20">
    <source>
        <dbReference type="EMBL" id="GAU97571.1"/>
    </source>
</evidence>
<evidence type="ECO:0000256" key="16">
    <source>
        <dbReference type="SAM" id="MobiDB-lite"/>
    </source>
</evidence>
<feature type="binding site" evidence="13">
    <location>
        <position position="90"/>
    </location>
    <ligand>
        <name>ATP</name>
        <dbReference type="ChEBI" id="CHEBI:30616"/>
    </ligand>
</feature>
<dbReference type="InterPro" id="IPR030661">
    <property type="entry name" value="Uba2"/>
</dbReference>
<feature type="compositionally biased region" description="Acidic residues" evidence="16">
    <location>
        <begin position="218"/>
        <end position="233"/>
    </location>
</feature>
<comment type="subcellular location">
    <subcellularLocation>
        <location evidence="1">Nucleus</location>
    </subcellularLocation>
</comment>
<dbReference type="GO" id="GO:0005524">
    <property type="term" value="F:ATP binding"/>
    <property type="evidence" value="ECO:0007669"/>
    <property type="project" value="UniProtKB-UniRule"/>
</dbReference>
<dbReference type="STRING" id="947166.A0A1D1V796"/>
<feature type="domain" description="THIF-type NAD/FAD binding fold" evidence="17">
    <location>
        <begin position="25"/>
        <end position="452"/>
    </location>
</feature>
<comment type="subunit">
    <text evidence="11">Heterodimer.</text>
</comment>
<evidence type="ECO:0000256" key="8">
    <source>
        <dbReference type="ARBA" id="ARBA00022833"/>
    </source>
</evidence>
<dbReference type="GO" id="GO:0016925">
    <property type="term" value="P:protein sumoylation"/>
    <property type="evidence" value="ECO:0007669"/>
    <property type="project" value="UniProtKB-UniRule"/>
</dbReference>
<feature type="binding site" evidence="14">
    <location>
        <position position="492"/>
    </location>
    <ligand>
        <name>Zn(2+)</name>
        <dbReference type="ChEBI" id="CHEBI:29105"/>
    </ligand>
</feature>
<keyword evidence="6 11" id="KW-0547">Nucleotide-binding</keyword>
<evidence type="ECO:0000313" key="21">
    <source>
        <dbReference type="Proteomes" id="UP000186922"/>
    </source>
</evidence>
<dbReference type="InterPro" id="IPR035985">
    <property type="entry name" value="Ubiquitin-activating_enz"/>
</dbReference>
<dbReference type="EMBL" id="BDGG01000004">
    <property type="protein sequence ID" value="GAU97571.1"/>
    <property type="molecule type" value="Genomic_DNA"/>
</dbReference>
<feature type="binding site" evidence="13">
    <location>
        <position position="66"/>
    </location>
    <ligand>
        <name>ATP</name>
        <dbReference type="ChEBI" id="CHEBI:30616"/>
    </ligand>
</feature>
<feature type="domain" description="Ubiquitin-activating enzyme SCCH" evidence="18">
    <location>
        <begin position="336"/>
        <end position="420"/>
    </location>
</feature>
<keyword evidence="4" id="KW-0808">Transferase</keyword>
<dbReference type="Gene3D" id="3.50.50.80">
    <property type="entry name" value="Ubiquitin-activating enzyme E1, inactive adenylation domain, subdomain 1"/>
    <property type="match status" value="1"/>
</dbReference>
<dbReference type="PROSITE" id="PS00865">
    <property type="entry name" value="UBIQUITIN_ACTIVAT_2"/>
    <property type="match status" value="1"/>
</dbReference>
<dbReference type="PIRSF" id="PIRSF039133">
    <property type="entry name" value="SUMO_E1B"/>
    <property type="match status" value="1"/>
</dbReference>
<feature type="binding site" evidence="13">
    <location>
        <begin position="42"/>
        <end position="47"/>
    </location>
    <ligand>
        <name>ATP</name>
        <dbReference type="ChEBI" id="CHEBI:30616"/>
    </ligand>
</feature>
<keyword evidence="21" id="KW-1185">Reference proteome</keyword>
<evidence type="ECO:0000256" key="9">
    <source>
        <dbReference type="ARBA" id="ARBA00022840"/>
    </source>
</evidence>
<dbReference type="UniPathway" id="UPA00886"/>
<feature type="active site" description="Glycyl thioester intermediate" evidence="12 15">
    <location>
        <position position="191"/>
    </location>
</feature>
<evidence type="ECO:0000256" key="15">
    <source>
        <dbReference type="PROSITE-ProRule" id="PRU10132"/>
    </source>
</evidence>
<name>A0A1D1V796_RAMVA</name>
<evidence type="ECO:0000256" key="13">
    <source>
        <dbReference type="PIRSR" id="PIRSR039133-2"/>
    </source>
</evidence>
<proteinExistence type="inferred from homology"/>
<keyword evidence="9 11" id="KW-0067">ATP-binding</keyword>
<keyword evidence="5 11" id="KW-0479">Metal-binding</keyword>
<dbReference type="AlphaFoldDB" id="A0A1D1V796"/>
<dbReference type="GO" id="GO:0019948">
    <property type="term" value="F:SUMO activating enzyme activity"/>
    <property type="evidence" value="ECO:0007669"/>
    <property type="project" value="UniProtKB-UniRule"/>
</dbReference>